<name>A0ABS5J997_9BACT</name>
<feature type="transmembrane region" description="Helical" evidence="2">
    <location>
        <begin position="314"/>
        <end position="335"/>
    </location>
</feature>
<protein>
    <recommendedName>
        <fullName evidence="5">Efflux protein, MATE family</fullName>
    </recommendedName>
</protein>
<feature type="transmembrane region" description="Helical" evidence="2">
    <location>
        <begin position="355"/>
        <end position="375"/>
    </location>
</feature>
<feature type="transmembrane region" description="Helical" evidence="2">
    <location>
        <begin position="387"/>
        <end position="407"/>
    </location>
</feature>
<feature type="transmembrane region" description="Helical" evidence="2">
    <location>
        <begin position="128"/>
        <end position="149"/>
    </location>
</feature>
<sequence>MIHIHAAMIGKLVKTAIPLSFGGLAITFLAIMDGIFVYRYAAAAYEAIVLSIPLISVVSGISAAIAVAIANGVSRSSDESTLFREIYVVFIIALILAIAVFLLSNGLTDRIIGYYRIGEVPTGGYFRIYWRNMISAFVLQVYFSLLVQFITSIGKIRQANIALLVMLGVNLLVNPLLIFMMGYGIKGAAIATNLSYLAGFLVIFGIWLWPARSTFYRLCRFGKCMVHNRLLQVTVKAQVTDVVSVFISSMVFTIRSVLFTKLALGQGPLAITVFGIAEQLKNICIMPVRGVVSAYLVEFGKLLSQRNIAGYATVYWQATIITGVVHFGIGLLFVLTSGYIADIYGITDVSARNLLRYFIFYTFLILLVEILPRCAQFGFLSVGKPGIFISHSIVTVTLSYAFMMAAMKYQPVEGLMTGQLSGILLTSVIFVFIFFRILKKLSRQPDIRLAGSG</sequence>
<keyword evidence="2" id="KW-0812">Transmembrane</keyword>
<feature type="transmembrane region" description="Helical" evidence="2">
    <location>
        <begin position="161"/>
        <end position="183"/>
    </location>
</feature>
<evidence type="ECO:0000256" key="1">
    <source>
        <dbReference type="ARBA" id="ARBA00022448"/>
    </source>
</evidence>
<dbReference type="InterPro" id="IPR050222">
    <property type="entry name" value="MATE_MdtK"/>
</dbReference>
<accession>A0ABS5J997</accession>
<dbReference type="Proteomes" id="UP000676386">
    <property type="component" value="Unassembled WGS sequence"/>
</dbReference>
<organism evidence="3 4">
    <name type="scientific">Chitinophaga hostae</name>
    <dbReference type="NCBI Taxonomy" id="2831022"/>
    <lineage>
        <taxon>Bacteria</taxon>
        <taxon>Pseudomonadati</taxon>
        <taxon>Bacteroidota</taxon>
        <taxon>Chitinophagia</taxon>
        <taxon>Chitinophagales</taxon>
        <taxon>Chitinophagaceae</taxon>
        <taxon>Chitinophaga</taxon>
    </lineage>
</organism>
<feature type="transmembrane region" description="Helical" evidence="2">
    <location>
        <begin position="21"/>
        <end position="41"/>
    </location>
</feature>
<dbReference type="EMBL" id="JAGTXB010000025">
    <property type="protein sequence ID" value="MBS0031781.1"/>
    <property type="molecule type" value="Genomic_DNA"/>
</dbReference>
<keyword evidence="4" id="KW-1185">Reference proteome</keyword>
<dbReference type="CDD" id="cd12082">
    <property type="entry name" value="MATE_like"/>
    <property type="match status" value="1"/>
</dbReference>
<dbReference type="RefSeq" id="WP_211976943.1">
    <property type="nucleotide sequence ID" value="NZ_CBFHAM010000012.1"/>
</dbReference>
<reference evidence="3 4" key="1">
    <citation type="submission" date="2021-04" db="EMBL/GenBank/DDBJ databases">
        <title>Chitinophaga sp. nov., isolated from the rhizosphere soil.</title>
        <authorList>
            <person name="He S."/>
        </authorList>
    </citation>
    <scope>NUCLEOTIDE SEQUENCE [LARGE SCALE GENOMIC DNA]</scope>
    <source>
        <strain evidence="3 4">2R12</strain>
    </source>
</reference>
<evidence type="ECO:0000313" key="4">
    <source>
        <dbReference type="Proteomes" id="UP000676386"/>
    </source>
</evidence>
<keyword evidence="2" id="KW-0472">Membrane</keyword>
<gene>
    <name evidence="3" type="ORF">KE626_30900</name>
</gene>
<feature type="transmembrane region" description="Helical" evidence="2">
    <location>
        <begin position="86"/>
        <end position="108"/>
    </location>
</feature>
<feature type="transmembrane region" description="Helical" evidence="2">
    <location>
        <begin position="419"/>
        <end position="438"/>
    </location>
</feature>
<keyword evidence="1" id="KW-0813">Transport</keyword>
<evidence type="ECO:0008006" key="5">
    <source>
        <dbReference type="Google" id="ProtNLM"/>
    </source>
</evidence>
<feature type="transmembrane region" description="Helical" evidence="2">
    <location>
        <begin position="47"/>
        <end position="74"/>
    </location>
</feature>
<keyword evidence="2" id="KW-1133">Transmembrane helix</keyword>
<evidence type="ECO:0000256" key="2">
    <source>
        <dbReference type="SAM" id="Phobius"/>
    </source>
</evidence>
<evidence type="ECO:0000313" key="3">
    <source>
        <dbReference type="EMBL" id="MBS0031781.1"/>
    </source>
</evidence>
<feature type="transmembrane region" description="Helical" evidence="2">
    <location>
        <begin position="189"/>
        <end position="209"/>
    </location>
</feature>
<dbReference type="PANTHER" id="PTHR43298:SF2">
    <property type="entry name" value="FMN_FAD EXPORTER YEEO-RELATED"/>
    <property type="match status" value="1"/>
</dbReference>
<comment type="caution">
    <text evidence="3">The sequence shown here is derived from an EMBL/GenBank/DDBJ whole genome shotgun (WGS) entry which is preliminary data.</text>
</comment>
<dbReference type="PANTHER" id="PTHR43298">
    <property type="entry name" value="MULTIDRUG RESISTANCE PROTEIN NORM-RELATED"/>
    <property type="match status" value="1"/>
</dbReference>
<proteinExistence type="predicted"/>